<comment type="caution">
    <text evidence="3">The sequence shown here is derived from an EMBL/GenBank/DDBJ whole genome shotgun (WGS) entry which is preliminary data.</text>
</comment>
<feature type="region of interest" description="Disordered" evidence="1">
    <location>
        <begin position="329"/>
        <end position="391"/>
    </location>
</feature>
<gene>
    <name evidence="3" type="ORF">R7226_20915</name>
</gene>
<feature type="signal peptide" evidence="2">
    <location>
        <begin position="1"/>
        <end position="30"/>
    </location>
</feature>
<name>A0ABU4HU38_9ACTN</name>
<dbReference type="SUPFAM" id="SSF50952">
    <property type="entry name" value="Soluble quinoprotein glucose dehydrogenase"/>
    <property type="match status" value="1"/>
</dbReference>
<sequence>MRTTTRARRLRASIAAVGAALLLAPAAASADSIAYVKDGNVWLTTPDGARQYQVTFDGGYSTVSQADSGRMVALHGDRIRTFDPRGEIINADGTTRYDIRTPHSYSIPETPFRGPFDPVISPNGMKIAYTWYYTQTGSTPNCNPSTGCQTVYSRQGTGYISPDGRSPFDKPGWSEQTGWVGPSWHADGETLLSDPIQVGNRDAVVHTPGDDSSGLPGGVSPWFFEPAARGGLGDGEMTPDESRMVFVTGEQDEQMFIYRAMGGYPHAPDDCLYLEGDAGDGRYSSPSWSPDGRQLAFADAHGVNVLPLPEIADECPEVREGEYSSRLLIPGATSPDWGPADVPPARPLPPENPGGGGGGGGGGGVVGGGGGPLPGGGSVTPKPDTVKPPRGAAITLPKRVALGVALKRGLPVQLSGLPAGTVKVTASARGTTVASGRAKVGRSGSARVTLRFSAKARKRLQRQRSLTLALKAGKVRASVTLKR</sequence>
<dbReference type="EMBL" id="JAWSTH010000066">
    <property type="protein sequence ID" value="MDW5596821.1"/>
    <property type="molecule type" value="Genomic_DNA"/>
</dbReference>
<reference evidence="4" key="1">
    <citation type="submission" date="2023-07" db="EMBL/GenBank/DDBJ databases">
        <title>Conexibacter stalactiti sp. nov., isolated from stalactites in a lava cave and emended description of the genus Conexibacter.</title>
        <authorList>
            <person name="Lee S.D."/>
        </authorList>
    </citation>
    <scope>NUCLEOTIDE SEQUENCE [LARGE SCALE GENOMIC DNA]</scope>
    <source>
        <strain evidence="4">KCTC 39840</strain>
    </source>
</reference>
<keyword evidence="4" id="KW-1185">Reference proteome</keyword>
<accession>A0ABU4HU38</accession>
<evidence type="ECO:0000256" key="2">
    <source>
        <dbReference type="SAM" id="SignalP"/>
    </source>
</evidence>
<evidence type="ECO:0008006" key="5">
    <source>
        <dbReference type="Google" id="ProtNLM"/>
    </source>
</evidence>
<dbReference type="Gene3D" id="2.120.10.30">
    <property type="entry name" value="TolB, C-terminal domain"/>
    <property type="match status" value="1"/>
</dbReference>
<dbReference type="InterPro" id="IPR011042">
    <property type="entry name" value="6-blade_b-propeller_TolB-like"/>
</dbReference>
<reference evidence="3 4" key="2">
    <citation type="submission" date="2023-10" db="EMBL/GenBank/DDBJ databases">
        <authorList>
            <person name="Han X.F."/>
        </authorList>
    </citation>
    <scope>NUCLEOTIDE SEQUENCE [LARGE SCALE GENOMIC DNA]</scope>
    <source>
        <strain evidence="3 4">KCTC 39840</strain>
    </source>
</reference>
<evidence type="ECO:0000313" key="4">
    <source>
        <dbReference type="Proteomes" id="UP001284601"/>
    </source>
</evidence>
<keyword evidence="2" id="KW-0732">Signal</keyword>
<dbReference type="InterPro" id="IPR011041">
    <property type="entry name" value="Quinoprot_gluc/sorb_DH_b-prop"/>
</dbReference>
<feature type="compositionally biased region" description="Pro residues" evidence="1">
    <location>
        <begin position="341"/>
        <end position="352"/>
    </location>
</feature>
<organism evidence="3 4">
    <name type="scientific">Conexibacter stalactiti</name>
    <dbReference type="NCBI Taxonomy" id="1940611"/>
    <lineage>
        <taxon>Bacteria</taxon>
        <taxon>Bacillati</taxon>
        <taxon>Actinomycetota</taxon>
        <taxon>Thermoleophilia</taxon>
        <taxon>Solirubrobacterales</taxon>
        <taxon>Conexibacteraceae</taxon>
        <taxon>Conexibacter</taxon>
    </lineage>
</organism>
<dbReference type="InterPro" id="IPR011659">
    <property type="entry name" value="WD40"/>
</dbReference>
<dbReference type="Proteomes" id="UP001284601">
    <property type="component" value="Unassembled WGS sequence"/>
</dbReference>
<protein>
    <recommendedName>
        <fullName evidence="5">WD40 repeat protein</fullName>
    </recommendedName>
</protein>
<proteinExistence type="predicted"/>
<evidence type="ECO:0000313" key="3">
    <source>
        <dbReference type="EMBL" id="MDW5596821.1"/>
    </source>
</evidence>
<evidence type="ECO:0000256" key="1">
    <source>
        <dbReference type="SAM" id="MobiDB-lite"/>
    </source>
</evidence>
<dbReference type="RefSeq" id="WP_318599258.1">
    <property type="nucleotide sequence ID" value="NZ_JAWSTH010000066.1"/>
</dbReference>
<feature type="chain" id="PRO_5047022992" description="WD40 repeat protein" evidence="2">
    <location>
        <begin position="31"/>
        <end position="483"/>
    </location>
</feature>
<dbReference type="Pfam" id="PF07676">
    <property type="entry name" value="PD40"/>
    <property type="match status" value="1"/>
</dbReference>
<feature type="compositionally biased region" description="Gly residues" evidence="1">
    <location>
        <begin position="353"/>
        <end position="378"/>
    </location>
</feature>